<dbReference type="PANTHER" id="PTHR31595:SF57">
    <property type="entry name" value="OS04G0481900 PROTEIN"/>
    <property type="match status" value="1"/>
</dbReference>
<evidence type="ECO:0000256" key="3">
    <source>
        <dbReference type="ARBA" id="ARBA00007282"/>
    </source>
</evidence>
<organism evidence="10 11">
    <name type="scientific">Saitoella complicata (strain BCRC 22490 / CBS 7301 / JCM 7358 / NBRC 10748 / NRRL Y-17804)</name>
    <dbReference type="NCBI Taxonomy" id="698492"/>
    <lineage>
        <taxon>Eukaryota</taxon>
        <taxon>Fungi</taxon>
        <taxon>Dikarya</taxon>
        <taxon>Ascomycota</taxon>
        <taxon>Taphrinomycotina</taxon>
        <taxon>Taphrinomycotina incertae sedis</taxon>
        <taxon>Saitoella</taxon>
    </lineage>
</organism>
<feature type="transmembrane region" description="Helical" evidence="8">
    <location>
        <begin position="337"/>
        <end position="356"/>
    </location>
</feature>
<accession>A0A0E9NNR8</accession>
<dbReference type="Proteomes" id="UP000033140">
    <property type="component" value="Unassembled WGS sequence"/>
</dbReference>
<evidence type="ECO:0000256" key="7">
    <source>
        <dbReference type="ARBA" id="ARBA00023136"/>
    </source>
</evidence>
<feature type="transmembrane region" description="Helical" evidence="8">
    <location>
        <begin position="362"/>
        <end position="382"/>
    </location>
</feature>
<evidence type="ECO:0000259" key="9">
    <source>
        <dbReference type="Pfam" id="PF13813"/>
    </source>
</evidence>
<comment type="pathway">
    <text evidence="2">Secondary metabolite biosynthesis.</text>
</comment>
<gene>
    <name evidence="10" type="ORF">G7K_5182-t1</name>
</gene>
<reference evidence="10 11" key="1">
    <citation type="journal article" date="2011" name="J. Gen. Appl. Microbiol.">
        <title>Draft genome sequencing of the enigmatic yeast Saitoella complicata.</title>
        <authorList>
            <person name="Nishida H."/>
            <person name="Hamamoto M."/>
            <person name="Sugiyama J."/>
        </authorList>
    </citation>
    <scope>NUCLEOTIDE SEQUENCE [LARGE SCALE GENOMIC DNA]</scope>
    <source>
        <strain evidence="10 11">NRRL Y-17804</strain>
    </source>
</reference>
<evidence type="ECO:0000256" key="4">
    <source>
        <dbReference type="ARBA" id="ARBA00022679"/>
    </source>
</evidence>
<evidence type="ECO:0000313" key="10">
    <source>
        <dbReference type="EMBL" id="GAO51070.1"/>
    </source>
</evidence>
<keyword evidence="6 8" id="KW-1133">Transmembrane helix</keyword>
<dbReference type="InterPro" id="IPR032805">
    <property type="entry name" value="Wax_synthase_dom"/>
</dbReference>
<feature type="transmembrane region" description="Helical" evidence="8">
    <location>
        <begin position="170"/>
        <end position="191"/>
    </location>
</feature>
<feature type="transmembrane region" description="Helical" evidence="8">
    <location>
        <begin position="197"/>
        <end position="224"/>
    </location>
</feature>
<reference evidence="10 11" key="2">
    <citation type="journal article" date="2014" name="J. Gen. Appl. Microbiol.">
        <title>The early diverging ascomycetous budding yeast Saitoella complicata has three histone deacetylases belonging to the Clr6, Hos2, and Rpd3 lineages.</title>
        <authorList>
            <person name="Nishida H."/>
            <person name="Matsumoto T."/>
            <person name="Kondo S."/>
            <person name="Hamamoto M."/>
            <person name="Yoshikawa H."/>
        </authorList>
    </citation>
    <scope>NUCLEOTIDE SEQUENCE [LARGE SCALE GENOMIC DNA]</scope>
    <source>
        <strain evidence="10 11">NRRL Y-17804</strain>
    </source>
</reference>
<feature type="domain" description="Wax synthase" evidence="9">
    <location>
        <begin position="231"/>
        <end position="341"/>
    </location>
</feature>
<keyword evidence="5 8" id="KW-0812">Transmembrane</keyword>
<keyword evidence="11" id="KW-1185">Reference proteome</keyword>
<comment type="caution">
    <text evidence="10">The sequence shown here is derived from an EMBL/GenBank/DDBJ whole genome shotgun (WGS) entry which is preliminary data.</text>
</comment>
<dbReference type="GO" id="GO:0006629">
    <property type="term" value="P:lipid metabolic process"/>
    <property type="evidence" value="ECO:0007669"/>
    <property type="project" value="InterPro"/>
</dbReference>
<evidence type="ECO:0000256" key="2">
    <source>
        <dbReference type="ARBA" id="ARBA00005179"/>
    </source>
</evidence>
<evidence type="ECO:0000256" key="1">
    <source>
        <dbReference type="ARBA" id="ARBA00004141"/>
    </source>
</evidence>
<evidence type="ECO:0000313" key="11">
    <source>
        <dbReference type="Proteomes" id="UP000033140"/>
    </source>
</evidence>
<evidence type="ECO:0000256" key="8">
    <source>
        <dbReference type="SAM" id="Phobius"/>
    </source>
</evidence>
<dbReference type="InterPro" id="IPR044851">
    <property type="entry name" value="Wax_synthase"/>
</dbReference>
<dbReference type="Pfam" id="PF13813">
    <property type="entry name" value="MBOAT_2"/>
    <property type="match status" value="1"/>
</dbReference>
<feature type="transmembrane region" description="Helical" evidence="8">
    <location>
        <begin position="88"/>
        <end position="108"/>
    </location>
</feature>
<dbReference type="GO" id="GO:0016020">
    <property type="term" value="C:membrane"/>
    <property type="evidence" value="ECO:0007669"/>
    <property type="project" value="UniProtKB-SubCell"/>
</dbReference>
<evidence type="ECO:0000256" key="6">
    <source>
        <dbReference type="ARBA" id="ARBA00022989"/>
    </source>
</evidence>
<proteinExistence type="inferred from homology"/>
<feature type="transmembrane region" description="Helical" evidence="8">
    <location>
        <begin position="64"/>
        <end position="82"/>
    </location>
</feature>
<name>A0A0E9NNR8_SAICN</name>
<keyword evidence="7 8" id="KW-0472">Membrane</keyword>
<evidence type="ECO:0000256" key="5">
    <source>
        <dbReference type="ARBA" id="ARBA00022692"/>
    </source>
</evidence>
<comment type="subcellular location">
    <subcellularLocation>
        <location evidence="1">Membrane</location>
        <topology evidence="1">Multi-pass membrane protein</topology>
    </subcellularLocation>
</comment>
<dbReference type="OMA" id="FWRPALG"/>
<dbReference type="GO" id="GO:0008374">
    <property type="term" value="F:O-acyltransferase activity"/>
    <property type="evidence" value="ECO:0007669"/>
    <property type="project" value="InterPro"/>
</dbReference>
<keyword evidence="4" id="KW-0808">Transferase</keyword>
<comment type="similarity">
    <text evidence="3">Belongs to the wax synthase family.</text>
</comment>
<reference evidence="10 11" key="3">
    <citation type="journal article" date="2015" name="Genome Announc.">
        <title>Draft Genome Sequence of the Archiascomycetous Yeast Saitoella complicata.</title>
        <authorList>
            <person name="Yamauchi K."/>
            <person name="Kondo S."/>
            <person name="Hamamoto M."/>
            <person name="Takahashi Y."/>
            <person name="Ogura Y."/>
            <person name="Hayashi T."/>
            <person name="Nishida H."/>
        </authorList>
    </citation>
    <scope>NUCLEOTIDE SEQUENCE [LARGE SCALE GENOMIC DNA]</scope>
    <source>
        <strain evidence="10 11">NRRL Y-17804</strain>
    </source>
</reference>
<dbReference type="AlphaFoldDB" id="A0A0E9NNR8"/>
<dbReference type="EMBL" id="BACD03000040">
    <property type="protein sequence ID" value="GAO51070.1"/>
    <property type="molecule type" value="Genomic_DNA"/>
</dbReference>
<feature type="transmembrane region" description="Helical" evidence="8">
    <location>
        <begin position="32"/>
        <end position="52"/>
    </location>
</feature>
<dbReference type="PANTHER" id="PTHR31595">
    <property type="entry name" value="LONG-CHAIN-ALCOHOL O-FATTY-ACYLTRANSFERASE 3-RELATED"/>
    <property type="match status" value="1"/>
</dbReference>
<sequence length="418" mass="47820">MPISTIGHLFQHLGLPVTPHPLPAIHWNRPPALIISVYLLYFSIFQLLLYPSLRLPPSSRRHKLAGWSTIAFVVLFPGMVWGRQKSGSVIVDFSLGVLAFVCSLRIYWMSFIEPHKSSQWTPTQFWSHMLTFPTTSASPHLPHNHSHPTKHLSPRLENTHHLLLTSLPKIAFSLLLFRCIPPPASFFYMSFSQARLYMALLGFILLISLEGFVGGFFAVAGLVGGVRQRGMFRRVWRAGGFRDLWARRWNLPVHEVLHVVVFERVSCPCCKLLFRPETRSRRDSQSVSTHETERKNDAKKRGPCENATAALFTFLLSGLAHEYLTWMSAGHVRGINILYFLLNGLGCTLETFYFSGARRPGWVYRVVFLVGWVWASEVYTCGYVESGFFEEAKVWMRMFGVECGEVVWLFGRPAKWDK</sequence>
<protein>
    <recommendedName>
        <fullName evidence="9">Wax synthase domain-containing protein</fullName>
    </recommendedName>
</protein>